<name>A0A5B7EH85_PORTR</name>
<evidence type="ECO:0000313" key="2">
    <source>
        <dbReference type="EMBL" id="MPC31904.1"/>
    </source>
</evidence>
<dbReference type="OrthoDB" id="10528507at2759"/>
<evidence type="ECO:0008006" key="4">
    <source>
        <dbReference type="Google" id="ProtNLM"/>
    </source>
</evidence>
<dbReference type="CDD" id="cd00037">
    <property type="entry name" value="CLECT"/>
    <property type="match status" value="1"/>
</dbReference>
<keyword evidence="3" id="KW-1185">Reference proteome</keyword>
<evidence type="ECO:0000313" key="3">
    <source>
        <dbReference type="Proteomes" id="UP000324222"/>
    </source>
</evidence>
<dbReference type="AlphaFoldDB" id="A0A5B7EH85"/>
<keyword evidence="1" id="KW-0732">Signal</keyword>
<proteinExistence type="predicted"/>
<reference evidence="2 3" key="1">
    <citation type="submission" date="2019-05" db="EMBL/GenBank/DDBJ databases">
        <title>Another draft genome of Portunus trituberculatus and its Hox gene families provides insights of decapod evolution.</title>
        <authorList>
            <person name="Jeong J.-H."/>
            <person name="Song I."/>
            <person name="Kim S."/>
            <person name="Choi T."/>
            <person name="Kim D."/>
            <person name="Ryu S."/>
            <person name="Kim W."/>
        </authorList>
    </citation>
    <scope>NUCLEOTIDE SEQUENCE [LARGE SCALE GENOMIC DNA]</scope>
    <source>
        <tissue evidence="2">Muscle</tissue>
    </source>
</reference>
<organism evidence="2 3">
    <name type="scientific">Portunus trituberculatus</name>
    <name type="common">Swimming crab</name>
    <name type="synonym">Neptunus trituberculatus</name>
    <dbReference type="NCBI Taxonomy" id="210409"/>
    <lineage>
        <taxon>Eukaryota</taxon>
        <taxon>Metazoa</taxon>
        <taxon>Ecdysozoa</taxon>
        <taxon>Arthropoda</taxon>
        <taxon>Crustacea</taxon>
        <taxon>Multicrustacea</taxon>
        <taxon>Malacostraca</taxon>
        <taxon>Eumalacostraca</taxon>
        <taxon>Eucarida</taxon>
        <taxon>Decapoda</taxon>
        <taxon>Pleocyemata</taxon>
        <taxon>Brachyura</taxon>
        <taxon>Eubrachyura</taxon>
        <taxon>Portunoidea</taxon>
        <taxon>Portunidae</taxon>
        <taxon>Portuninae</taxon>
        <taxon>Portunus</taxon>
    </lineage>
</organism>
<gene>
    <name evidence="2" type="ORF">E2C01_025204</name>
</gene>
<evidence type="ECO:0000256" key="1">
    <source>
        <dbReference type="SAM" id="SignalP"/>
    </source>
</evidence>
<dbReference type="Proteomes" id="UP000324222">
    <property type="component" value="Unassembled WGS sequence"/>
</dbReference>
<feature type="chain" id="PRO_5022943016" description="C-type lectin domain-containing protein" evidence="1">
    <location>
        <begin position="18"/>
        <end position="241"/>
    </location>
</feature>
<feature type="signal peptide" evidence="1">
    <location>
        <begin position="1"/>
        <end position="17"/>
    </location>
</feature>
<dbReference type="SUPFAM" id="SSF56436">
    <property type="entry name" value="C-type lectin-like"/>
    <property type="match status" value="1"/>
</dbReference>
<sequence length="241" mass="26949">MIRHVLAVVLLVAAAERQDSVIHDEMPRDVEGKIRVVAGQAQVMMQIESHPRGRPFVVKAASDAVQAVLITHGFHQGQHLFPFLNRPMQPEILLPSPHLPASCGPVIVSLEHDTFRGRAYHFSWCHHAGQLYTHQQSAAYCHTLAQHQPLQFEVLSLEDPEEQHFVSQILETHQIASVWTKDYSSSAPYNLDFYIDKSSSSQPGEDCLALEAGLLSRHSSALHENNCLLPKTVICEANQLM</sequence>
<dbReference type="EMBL" id="VSRR010002527">
    <property type="protein sequence ID" value="MPC31904.1"/>
    <property type="molecule type" value="Genomic_DNA"/>
</dbReference>
<dbReference type="InterPro" id="IPR016187">
    <property type="entry name" value="CTDL_fold"/>
</dbReference>
<accession>A0A5B7EH85</accession>
<comment type="caution">
    <text evidence="2">The sequence shown here is derived from an EMBL/GenBank/DDBJ whole genome shotgun (WGS) entry which is preliminary data.</text>
</comment>
<protein>
    <recommendedName>
        <fullName evidence="4">C-type lectin domain-containing protein</fullName>
    </recommendedName>
</protein>